<evidence type="ECO:0000256" key="1">
    <source>
        <dbReference type="SAM" id="MobiDB-lite"/>
    </source>
</evidence>
<feature type="region of interest" description="Disordered" evidence="1">
    <location>
        <begin position="1"/>
        <end position="33"/>
    </location>
</feature>
<evidence type="ECO:0000313" key="2">
    <source>
        <dbReference type="EMBL" id="KZP14308.1"/>
    </source>
</evidence>
<name>A0A166D4H5_9AGAM</name>
<sequence>MRGWKTDEDRGQSLGHSGTPEPPHWGIAQPQKDERQAVVVHSLRAYAAQRKRTNRYACPALPPVLSRSAVLPFPSHLLPPATCVHALAIELVEAIHSRAPLRLGRPARAKLNHRHQTPPLRAALSIVPPILGPVLISVEKYVRPICGTRGRVS</sequence>
<dbReference type="Proteomes" id="UP000076532">
    <property type="component" value="Unassembled WGS sequence"/>
</dbReference>
<organism evidence="2 3">
    <name type="scientific">Athelia psychrophila</name>
    <dbReference type="NCBI Taxonomy" id="1759441"/>
    <lineage>
        <taxon>Eukaryota</taxon>
        <taxon>Fungi</taxon>
        <taxon>Dikarya</taxon>
        <taxon>Basidiomycota</taxon>
        <taxon>Agaricomycotina</taxon>
        <taxon>Agaricomycetes</taxon>
        <taxon>Agaricomycetidae</taxon>
        <taxon>Atheliales</taxon>
        <taxon>Atheliaceae</taxon>
        <taxon>Athelia</taxon>
    </lineage>
</organism>
<proteinExistence type="predicted"/>
<evidence type="ECO:0000313" key="3">
    <source>
        <dbReference type="Proteomes" id="UP000076532"/>
    </source>
</evidence>
<dbReference type="AlphaFoldDB" id="A0A166D4H5"/>
<keyword evidence="3" id="KW-1185">Reference proteome</keyword>
<feature type="non-terminal residue" evidence="2">
    <location>
        <position position="1"/>
    </location>
</feature>
<protein>
    <submittedName>
        <fullName evidence="2">Uncharacterized protein</fullName>
    </submittedName>
</protein>
<dbReference type="EMBL" id="KV417619">
    <property type="protein sequence ID" value="KZP14308.1"/>
    <property type="molecule type" value="Genomic_DNA"/>
</dbReference>
<feature type="compositionally biased region" description="Basic and acidic residues" evidence="1">
    <location>
        <begin position="1"/>
        <end position="11"/>
    </location>
</feature>
<gene>
    <name evidence="2" type="ORF">FIBSPDRAFT_868408</name>
</gene>
<accession>A0A166D4H5</accession>
<reference evidence="2 3" key="1">
    <citation type="journal article" date="2016" name="Mol. Biol. Evol.">
        <title>Comparative Genomics of Early-Diverging Mushroom-Forming Fungi Provides Insights into the Origins of Lignocellulose Decay Capabilities.</title>
        <authorList>
            <person name="Nagy L.G."/>
            <person name="Riley R."/>
            <person name="Tritt A."/>
            <person name="Adam C."/>
            <person name="Daum C."/>
            <person name="Floudas D."/>
            <person name="Sun H."/>
            <person name="Yadav J.S."/>
            <person name="Pangilinan J."/>
            <person name="Larsson K.H."/>
            <person name="Matsuura K."/>
            <person name="Barry K."/>
            <person name="Labutti K."/>
            <person name="Kuo R."/>
            <person name="Ohm R.A."/>
            <person name="Bhattacharya S.S."/>
            <person name="Shirouzu T."/>
            <person name="Yoshinaga Y."/>
            <person name="Martin F.M."/>
            <person name="Grigoriev I.V."/>
            <person name="Hibbett D.S."/>
        </authorList>
    </citation>
    <scope>NUCLEOTIDE SEQUENCE [LARGE SCALE GENOMIC DNA]</scope>
    <source>
        <strain evidence="2 3">CBS 109695</strain>
    </source>
</reference>